<comment type="caution">
    <text evidence="1">The sequence shown here is derived from an EMBL/GenBank/DDBJ whole genome shotgun (WGS) entry which is preliminary data.</text>
</comment>
<proteinExistence type="predicted"/>
<evidence type="ECO:0000313" key="1">
    <source>
        <dbReference type="EMBL" id="MCB5178497.1"/>
    </source>
</evidence>
<dbReference type="Gene3D" id="2.40.128.340">
    <property type="match status" value="1"/>
</dbReference>
<evidence type="ECO:0000313" key="2">
    <source>
        <dbReference type="Proteomes" id="UP001199054"/>
    </source>
</evidence>
<gene>
    <name evidence="1" type="ORF">LG632_03715</name>
</gene>
<dbReference type="RefSeq" id="WP_226725121.1">
    <property type="nucleotide sequence ID" value="NZ_JAJAUY010000008.1"/>
</dbReference>
<dbReference type="Proteomes" id="UP001199054">
    <property type="component" value="Unassembled WGS sequence"/>
</dbReference>
<protein>
    <submittedName>
        <fullName evidence="1">Uncharacterized protein</fullName>
    </submittedName>
</protein>
<sequence length="51" mass="5518">MSGDANGDGREDLSVMYNYATGATSVFTFKGCTDGGFENTFRSWQALPGTW</sequence>
<dbReference type="EMBL" id="JAJAUY010000008">
    <property type="protein sequence ID" value="MCB5178497.1"/>
    <property type="molecule type" value="Genomic_DNA"/>
</dbReference>
<dbReference type="InterPro" id="IPR028994">
    <property type="entry name" value="Integrin_alpha_N"/>
</dbReference>
<organism evidence="1 2">
    <name type="scientific">Streptomyces antimicrobicus</name>
    <dbReference type="NCBI Taxonomy" id="2883108"/>
    <lineage>
        <taxon>Bacteria</taxon>
        <taxon>Bacillati</taxon>
        <taxon>Actinomycetota</taxon>
        <taxon>Actinomycetes</taxon>
        <taxon>Kitasatosporales</taxon>
        <taxon>Streptomycetaceae</taxon>
        <taxon>Streptomyces</taxon>
    </lineage>
</organism>
<keyword evidence="2" id="KW-1185">Reference proteome</keyword>
<accession>A0ABS8B1L1</accession>
<dbReference type="SUPFAM" id="SSF69318">
    <property type="entry name" value="Integrin alpha N-terminal domain"/>
    <property type="match status" value="1"/>
</dbReference>
<reference evidence="1 2" key="1">
    <citation type="submission" date="2021-10" db="EMBL/GenBank/DDBJ databases">
        <title>Streptomyces sp. strain SMC 277, a novel streptomycete isolated from soil.</title>
        <authorList>
            <person name="Chanama M."/>
        </authorList>
    </citation>
    <scope>NUCLEOTIDE SEQUENCE [LARGE SCALE GENOMIC DNA]</scope>
    <source>
        <strain evidence="1 2">SMC 277</strain>
    </source>
</reference>
<name>A0ABS8B1L1_9ACTN</name>